<dbReference type="EnsemblPlants" id="Solyc12g021175.1.1">
    <property type="protein sequence ID" value="Solyc12g021175.1.1"/>
    <property type="gene ID" value="Solyc12g021175.1"/>
</dbReference>
<organism evidence="2">
    <name type="scientific">Solanum lycopersicum</name>
    <name type="common">Tomato</name>
    <name type="synonym">Lycopersicon esculentum</name>
    <dbReference type="NCBI Taxonomy" id="4081"/>
    <lineage>
        <taxon>Eukaryota</taxon>
        <taxon>Viridiplantae</taxon>
        <taxon>Streptophyta</taxon>
        <taxon>Embryophyta</taxon>
        <taxon>Tracheophyta</taxon>
        <taxon>Spermatophyta</taxon>
        <taxon>Magnoliopsida</taxon>
        <taxon>eudicotyledons</taxon>
        <taxon>Gunneridae</taxon>
        <taxon>Pentapetalae</taxon>
        <taxon>asterids</taxon>
        <taxon>lamiids</taxon>
        <taxon>Solanales</taxon>
        <taxon>Solanaceae</taxon>
        <taxon>Solanoideae</taxon>
        <taxon>Solaneae</taxon>
        <taxon>Solanum</taxon>
        <taxon>Solanum subgen. Lycopersicon</taxon>
    </lineage>
</organism>
<dbReference type="InParanoid" id="A0A3Q7J678"/>
<dbReference type="STRING" id="4081.A0A3Q7J678"/>
<dbReference type="Pfam" id="PF07727">
    <property type="entry name" value="RVT_2"/>
    <property type="match status" value="1"/>
</dbReference>
<keyword evidence="3" id="KW-1185">Reference proteome</keyword>
<dbReference type="PANTHER" id="PTHR11439">
    <property type="entry name" value="GAG-POL-RELATED RETROTRANSPOSON"/>
    <property type="match status" value="1"/>
</dbReference>
<reference evidence="2" key="2">
    <citation type="submission" date="2019-01" db="UniProtKB">
        <authorList>
            <consortium name="EnsemblPlants"/>
        </authorList>
    </citation>
    <scope>IDENTIFICATION</scope>
    <source>
        <strain evidence="2">cv. Heinz 1706</strain>
    </source>
</reference>
<feature type="domain" description="Reverse transcriptase Ty1/copia-type" evidence="1">
    <location>
        <begin position="95"/>
        <end position="143"/>
    </location>
</feature>
<proteinExistence type="predicted"/>
<sequence>MPHNQTDNHITPNQIVKSIVSSIPSLVITRVNIKVHYRDQNLFSLPPRVSGSNCYVHNLTPRKGAHSNPGDSLPAPTMSSATVEHLPMIFTLIFVKDLGKFKYFLGIEVAQSGHGIAIIQRKYALDILEDAGMLDCKHVASPVDPNTKLIPGQGETLKDPSKYQRLVDKLNYLTITIVSQFLQSPCYSHWNAVIRILQYIKSYPGQGLLYEDKGHTNIVGYSDADWAGSPSYRRSTLGYCVLIGGNLIS</sequence>
<accession>A0A3Q7J678</accession>
<dbReference type="AlphaFoldDB" id="A0A3Q7J678"/>
<protein>
    <recommendedName>
        <fullName evidence="1">Reverse transcriptase Ty1/copia-type domain-containing protein</fullName>
    </recommendedName>
</protein>
<name>A0A3Q7J678_SOLLC</name>
<dbReference type="Gramene" id="Solyc12g021175.1.1">
    <property type="protein sequence ID" value="Solyc12g021175.1.1"/>
    <property type="gene ID" value="Solyc12g021175.1"/>
</dbReference>
<reference evidence="2" key="1">
    <citation type="journal article" date="2012" name="Nature">
        <title>The tomato genome sequence provides insights into fleshy fruit evolution.</title>
        <authorList>
            <consortium name="Tomato Genome Consortium"/>
        </authorList>
    </citation>
    <scope>NUCLEOTIDE SEQUENCE [LARGE SCALE GENOMIC DNA]</scope>
    <source>
        <strain evidence="2">cv. Heinz 1706</strain>
    </source>
</reference>
<evidence type="ECO:0000259" key="1">
    <source>
        <dbReference type="Pfam" id="PF07727"/>
    </source>
</evidence>
<evidence type="ECO:0000313" key="2">
    <source>
        <dbReference type="EnsemblPlants" id="Solyc12g021175.1.1"/>
    </source>
</evidence>
<dbReference type="InterPro" id="IPR013103">
    <property type="entry name" value="RVT_2"/>
</dbReference>
<dbReference type="PANTHER" id="PTHR11439:SF485">
    <property type="entry name" value="REVERSE TRANSCRIPTASE TY1_COPIA-TYPE DOMAIN-CONTAINING PROTEIN"/>
    <property type="match status" value="1"/>
</dbReference>
<dbReference type="Proteomes" id="UP000004994">
    <property type="component" value="Chromosome 12"/>
</dbReference>
<evidence type="ECO:0000313" key="3">
    <source>
        <dbReference type="Proteomes" id="UP000004994"/>
    </source>
</evidence>